<protein>
    <submittedName>
        <fullName evidence="1">Uncharacterized protein</fullName>
    </submittedName>
</protein>
<gene>
    <name evidence="1" type="ORF">TG4357_03729</name>
</gene>
<dbReference type="STRING" id="53501.SAMN04488043_106190"/>
<keyword evidence="2" id="KW-1185">Reference proteome</keyword>
<dbReference type="Proteomes" id="UP000051587">
    <property type="component" value="Unassembled WGS sequence"/>
</dbReference>
<dbReference type="AlphaFoldDB" id="A0A0P1FLG1"/>
<sequence>MIMERSFQKADDRFEACAAFGRMGGPLATDGKEMVGIKALLEWAFAVEKADLSVTMDHSELGGYGYASSTAAIMRHEQLGCRIDGGGKSDPHPDAEAVADMLVNCASWSMAIRVAELSRAGRVPEWDLGQQRLQPRAWSKRNHLGQHGKTEVCRVVEYVQRGRQRRREDLWVPCCWVPSHCQIAAARRDYLDWWGALLELSSALNGYNFDKFHLIDRMPPMTPWKKAA</sequence>
<proteinExistence type="predicted"/>
<accession>A0A0P1FLG1</accession>
<dbReference type="EMBL" id="CYSA01000028">
    <property type="protein sequence ID" value="CUH68669.1"/>
    <property type="molecule type" value="Genomic_DNA"/>
</dbReference>
<name>A0A0P1FLG1_THAGE</name>
<organism evidence="1 2">
    <name type="scientific">Thalassovita gelatinovora</name>
    <name type="common">Thalassobius gelatinovorus</name>
    <dbReference type="NCBI Taxonomy" id="53501"/>
    <lineage>
        <taxon>Bacteria</taxon>
        <taxon>Pseudomonadati</taxon>
        <taxon>Pseudomonadota</taxon>
        <taxon>Alphaproteobacteria</taxon>
        <taxon>Rhodobacterales</taxon>
        <taxon>Roseobacteraceae</taxon>
        <taxon>Thalassovita</taxon>
    </lineage>
</organism>
<evidence type="ECO:0000313" key="2">
    <source>
        <dbReference type="Proteomes" id="UP000051587"/>
    </source>
</evidence>
<reference evidence="1 2" key="1">
    <citation type="submission" date="2015-09" db="EMBL/GenBank/DDBJ databases">
        <authorList>
            <consortium name="Swine Surveillance"/>
        </authorList>
    </citation>
    <scope>NUCLEOTIDE SEQUENCE [LARGE SCALE GENOMIC DNA]</scope>
    <source>
        <strain evidence="1 2">CECT 4357</strain>
    </source>
</reference>
<evidence type="ECO:0000313" key="1">
    <source>
        <dbReference type="EMBL" id="CUH68669.1"/>
    </source>
</evidence>